<dbReference type="Gene3D" id="3.40.50.1820">
    <property type="entry name" value="alpha/beta hydrolase"/>
    <property type="match status" value="1"/>
</dbReference>
<dbReference type="AlphaFoldDB" id="X0T790"/>
<proteinExistence type="predicted"/>
<name>X0T790_9ZZZZ</name>
<evidence type="ECO:0008006" key="2">
    <source>
        <dbReference type="Google" id="ProtNLM"/>
    </source>
</evidence>
<sequence>MQHIRKTSLKDLFQSGNVDSPLEIEDVPAVKGLLWAKYSDEQRHDPKRLQEHKTRQLAFSSSTMRYDYRKVGPRPKTGHPLYIALHGGGGAPARVNDRGWDHMKIYYLSSVANGVYVAPRGVSNTSNLHSMPHSYPLYDRLIENMILFEEVNPNRVYLLGYSAGGDGVYQVAPRMADRFAAANMSAGHHNGVSPMSLYNLPFLVQVGERDTAYGRHKATVKFSMKLDGLQQQYPEGYIHDVFVHSGRGHGFRDNHPTDPQMILAKPKLWL</sequence>
<feature type="non-terminal residue" evidence="1">
    <location>
        <position position="270"/>
    </location>
</feature>
<evidence type="ECO:0000313" key="1">
    <source>
        <dbReference type="EMBL" id="GAF89368.1"/>
    </source>
</evidence>
<gene>
    <name evidence="1" type="ORF">S01H1_20729</name>
</gene>
<dbReference type="SUPFAM" id="SSF53474">
    <property type="entry name" value="alpha/beta-Hydrolases"/>
    <property type="match status" value="1"/>
</dbReference>
<protein>
    <recommendedName>
        <fullName evidence="2">Alpha/beta hydrolase</fullName>
    </recommendedName>
</protein>
<dbReference type="InterPro" id="IPR029058">
    <property type="entry name" value="AB_hydrolase_fold"/>
</dbReference>
<reference evidence="1" key="1">
    <citation type="journal article" date="2014" name="Front. Microbiol.">
        <title>High frequency of phylogenetically diverse reductive dehalogenase-homologous genes in deep subseafloor sedimentary metagenomes.</title>
        <authorList>
            <person name="Kawai M."/>
            <person name="Futagami T."/>
            <person name="Toyoda A."/>
            <person name="Takaki Y."/>
            <person name="Nishi S."/>
            <person name="Hori S."/>
            <person name="Arai W."/>
            <person name="Tsubouchi T."/>
            <person name="Morono Y."/>
            <person name="Uchiyama I."/>
            <person name="Ito T."/>
            <person name="Fujiyama A."/>
            <person name="Inagaki F."/>
            <person name="Takami H."/>
        </authorList>
    </citation>
    <scope>NUCLEOTIDE SEQUENCE</scope>
    <source>
        <strain evidence="1">Expedition CK06-06</strain>
    </source>
</reference>
<dbReference type="EMBL" id="BARS01011389">
    <property type="protein sequence ID" value="GAF89368.1"/>
    <property type="molecule type" value="Genomic_DNA"/>
</dbReference>
<accession>X0T790</accession>
<organism evidence="1">
    <name type="scientific">marine sediment metagenome</name>
    <dbReference type="NCBI Taxonomy" id="412755"/>
    <lineage>
        <taxon>unclassified sequences</taxon>
        <taxon>metagenomes</taxon>
        <taxon>ecological metagenomes</taxon>
    </lineage>
</organism>
<comment type="caution">
    <text evidence="1">The sequence shown here is derived from an EMBL/GenBank/DDBJ whole genome shotgun (WGS) entry which is preliminary data.</text>
</comment>